<gene>
    <name evidence="4" type="ORF">BT96DRAFT_75815</name>
</gene>
<dbReference type="InterPro" id="IPR045063">
    <property type="entry name" value="Dynamin_N"/>
</dbReference>
<proteinExistence type="predicted"/>
<dbReference type="AlphaFoldDB" id="A0A6A4HIY0"/>
<evidence type="ECO:0000259" key="3">
    <source>
        <dbReference type="PROSITE" id="PS51718"/>
    </source>
</evidence>
<keyword evidence="2" id="KW-0342">GTP-binding</keyword>
<dbReference type="OrthoDB" id="5061070at2759"/>
<dbReference type="SUPFAM" id="SSF52540">
    <property type="entry name" value="P-loop containing nucleoside triphosphate hydrolases"/>
    <property type="match status" value="1"/>
</dbReference>
<feature type="domain" description="Dynamin-type G" evidence="3">
    <location>
        <begin position="32"/>
        <end position="339"/>
    </location>
</feature>
<dbReference type="GO" id="GO:0006897">
    <property type="term" value="P:endocytosis"/>
    <property type="evidence" value="ECO:0007669"/>
    <property type="project" value="TreeGrafter"/>
</dbReference>
<dbReference type="Gene3D" id="1.20.120.1240">
    <property type="entry name" value="Dynamin, middle domain"/>
    <property type="match status" value="1"/>
</dbReference>
<dbReference type="InterPro" id="IPR027417">
    <property type="entry name" value="P-loop_NTPase"/>
</dbReference>
<dbReference type="EMBL" id="ML769498">
    <property type="protein sequence ID" value="KAE9397408.1"/>
    <property type="molecule type" value="Genomic_DNA"/>
</dbReference>
<accession>A0A6A4HIY0</accession>
<sequence length="680" mass="75919">MTSDLSNALCASRRKELLALINQLRAVGAQNDLDLPRITVIGNQSAGKSSVVEAISGITVPRDAGTCTRCPMECRLLSSTGPWTCQISIRKEFDSGGNRLREVSEIPFGGTITDKSQVELALRRAQFSVLNPGVPQKDVLNASPEKLKNMATQKSMPFSKNVVCVDLEGPGLTDLTFIDLPGLIQNADREIVQLVESMAISHISDNTIILVACPLTDDIENQKAFRLARQVDPHGHRSICVLTKPDMLTTGSKKVTQNWLDVLEGRRHTLMHGYYCTRQPDDDERTSDITLAKAREVEELFFKQTSPWSKSTTPGRLGAENLVVALSRLLINVIQESLPEIITDTDKRLVACREELSRLPPLLTEDPSTYLLSHIGEFCSAFQSSVEGSLETPLIQSHRAIYKTLKVAIRETAPHFIPFLENEKSVAFEDTEDEDEDELRTRLSNVGRCSKNLTDIRNHISRSVTRELPNNIPFPAKVALIREFQTTWSQCVGKCFEEIRATTLAVLMDKIIQHFGRFQALQARLRVLITEIVKKNHANTHYLQAKTEVWLNKYKSVRTVGKGLPSRKSDIDISSIETPNAGQKEPPAKSLGYHSTLLSTLPAWHSHKDPVVIPRAKRTSSFIPSPRRKNFHASVARNFGFMLTLLNAISQITSLLLPLIRSLLVIHRQVKLKMPSLKPS</sequence>
<dbReference type="Pfam" id="PF01031">
    <property type="entry name" value="Dynamin_M"/>
    <property type="match status" value="1"/>
</dbReference>
<evidence type="ECO:0000256" key="1">
    <source>
        <dbReference type="ARBA" id="ARBA00022741"/>
    </source>
</evidence>
<dbReference type="InterPro" id="IPR001401">
    <property type="entry name" value="Dynamin_GTPase"/>
</dbReference>
<dbReference type="PRINTS" id="PR00195">
    <property type="entry name" value="DYNAMIN"/>
</dbReference>
<keyword evidence="5" id="KW-1185">Reference proteome</keyword>
<dbReference type="GO" id="GO:0005525">
    <property type="term" value="F:GTP binding"/>
    <property type="evidence" value="ECO:0007669"/>
    <property type="project" value="InterPro"/>
</dbReference>
<dbReference type="InterPro" id="IPR030381">
    <property type="entry name" value="G_DYNAMIN_dom"/>
</dbReference>
<name>A0A6A4HIY0_9AGAR</name>
<dbReference type="CDD" id="cd08771">
    <property type="entry name" value="DLP_1"/>
    <property type="match status" value="1"/>
</dbReference>
<dbReference type="GO" id="GO:0000266">
    <property type="term" value="P:mitochondrial fission"/>
    <property type="evidence" value="ECO:0007669"/>
    <property type="project" value="TreeGrafter"/>
</dbReference>
<dbReference type="GO" id="GO:0016020">
    <property type="term" value="C:membrane"/>
    <property type="evidence" value="ECO:0007669"/>
    <property type="project" value="TreeGrafter"/>
</dbReference>
<dbReference type="GO" id="GO:0048312">
    <property type="term" value="P:intracellular distribution of mitochondria"/>
    <property type="evidence" value="ECO:0007669"/>
    <property type="project" value="TreeGrafter"/>
</dbReference>
<dbReference type="SMART" id="SM00053">
    <property type="entry name" value="DYNc"/>
    <property type="match status" value="1"/>
</dbReference>
<dbReference type="Pfam" id="PF00350">
    <property type="entry name" value="Dynamin_N"/>
    <property type="match status" value="1"/>
</dbReference>
<evidence type="ECO:0000313" key="5">
    <source>
        <dbReference type="Proteomes" id="UP000799118"/>
    </source>
</evidence>
<dbReference type="GO" id="GO:0005874">
    <property type="term" value="C:microtubule"/>
    <property type="evidence" value="ECO:0007669"/>
    <property type="project" value="TreeGrafter"/>
</dbReference>
<evidence type="ECO:0000313" key="4">
    <source>
        <dbReference type="EMBL" id="KAE9397408.1"/>
    </source>
</evidence>
<dbReference type="Proteomes" id="UP000799118">
    <property type="component" value="Unassembled WGS sequence"/>
</dbReference>
<dbReference type="GO" id="GO:0008017">
    <property type="term" value="F:microtubule binding"/>
    <property type="evidence" value="ECO:0007669"/>
    <property type="project" value="TreeGrafter"/>
</dbReference>
<organism evidence="4 5">
    <name type="scientific">Gymnopus androsaceus JB14</name>
    <dbReference type="NCBI Taxonomy" id="1447944"/>
    <lineage>
        <taxon>Eukaryota</taxon>
        <taxon>Fungi</taxon>
        <taxon>Dikarya</taxon>
        <taxon>Basidiomycota</taxon>
        <taxon>Agaricomycotina</taxon>
        <taxon>Agaricomycetes</taxon>
        <taxon>Agaricomycetidae</taxon>
        <taxon>Agaricales</taxon>
        <taxon>Marasmiineae</taxon>
        <taxon>Omphalotaceae</taxon>
        <taxon>Gymnopus</taxon>
    </lineage>
</organism>
<dbReference type="InterPro" id="IPR000375">
    <property type="entry name" value="Dynamin_stalk"/>
</dbReference>
<dbReference type="GO" id="GO:0003924">
    <property type="term" value="F:GTPase activity"/>
    <property type="evidence" value="ECO:0007669"/>
    <property type="project" value="InterPro"/>
</dbReference>
<dbReference type="InterPro" id="IPR022812">
    <property type="entry name" value="Dynamin"/>
</dbReference>
<reference evidence="4" key="1">
    <citation type="journal article" date="2019" name="Environ. Microbiol.">
        <title>Fungal ecological strategies reflected in gene transcription - a case study of two litter decomposers.</title>
        <authorList>
            <person name="Barbi F."/>
            <person name="Kohler A."/>
            <person name="Barry K."/>
            <person name="Baskaran P."/>
            <person name="Daum C."/>
            <person name="Fauchery L."/>
            <person name="Ihrmark K."/>
            <person name="Kuo A."/>
            <person name="LaButti K."/>
            <person name="Lipzen A."/>
            <person name="Morin E."/>
            <person name="Grigoriev I.V."/>
            <person name="Henrissat B."/>
            <person name="Lindahl B."/>
            <person name="Martin F."/>
        </authorList>
    </citation>
    <scope>NUCLEOTIDE SEQUENCE</scope>
    <source>
        <strain evidence="4">JB14</strain>
    </source>
</reference>
<dbReference type="GO" id="GO:0005739">
    <property type="term" value="C:mitochondrion"/>
    <property type="evidence" value="ECO:0007669"/>
    <property type="project" value="TreeGrafter"/>
</dbReference>
<dbReference type="GO" id="GO:0016559">
    <property type="term" value="P:peroxisome fission"/>
    <property type="evidence" value="ECO:0007669"/>
    <property type="project" value="TreeGrafter"/>
</dbReference>
<dbReference type="PROSITE" id="PS51718">
    <property type="entry name" value="G_DYNAMIN_2"/>
    <property type="match status" value="1"/>
</dbReference>
<dbReference type="PANTHER" id="PTHR11566:SF21">
    <property type="entry name" value="DYNAMIN RELATED PROTEIN 1, ISOFORM A"/>
    <property type="match status" value="1"/>
</dbReference>
<dbReference type="Gene3D" id="3.40.50.300">
    <property type="entry name" value="P-loop containing nucleotide triphosphate hydrolases"/>
    <property type="match status" value="1"/>
</dbReference>
<dbReference type="PANTHER" id="PTHR11566">
    <property type="entry name" value="DYNAMIN"/>
    <property type="match status" value="1"/>
</dbReference>
<protein>
    <recommendedName>
        <fullName evidence="3">Dynamin-type G domain-containing protein</fullName>
    </recommendedName>
</protein>
<keyword evidence="1" id="KW-0547">Nucleotide-binding</keyword>
<evidence type="ECO:0000256" key="2">
    <source>
        <dbReference type="ARBA" id="ARBA00023134"/>
    </source>
</evidence>